<evidence type="ECO:0000259" key="5">
    <source>
        <dbReference type="Pfam" id="PF05729"/>
    </source>
</evidence>
<protein>
    <recommendedName>
        <fullName evidence="5">NACHT domain-containing protein</fullName>
    </recommendedName>
</protein>
<evidence type="ECO:0000256" key="3">
    <source>
        <dbReference type="PROSITE-ProRule" id="PRU00221"/>
    </source>
</evidence>
<feature type="repeat" description="WD" evidence="3">
    <location>
        <begin position="2499"/>
        <end position="2540"/>
    </location>
</feature>
<feature type="repeat" description="WD" evidence="3">
    <location>
        <begin position="2625"/>
        <end position="2666"/>
    </location>
</feature>
<dbReference type="PROSITE" id="PS50294">
    <property type="entry name" value="WD_REPEATS_REGION"/>
    <property type="match status" value="12"/>
</dbReference>
<dbReference type="PANTHER" id="PTHR44129">
    <property type="entry name" value="WD REPEAT-CONTAINING PROTEIN POP1"/>
    <property type="match status" value="1"/>
</dbReference>
<dbReference type="InterPro" id="IPR007111">
    <property type="entry name" value="NACHT_NTPase"/>
</dbReference>
<evidence type="ECO:0000256" key="2">
    <source>
        <dbReference type="ARBA" id="ARBA00022737"/>
    </source>
</evidence>
<evidence type="ECO:0000313" key="6">
    <source>
        <dbReference type="EMBL" id="CAD8085718.1"/>
    </source>
</evidence>
<feature type="repeat" description="WD" evidence="3">
    <location>
        <begin position="2667"/>
        <end position="2708"/>
    </location>
</feature>
<dbReference type="Proteomes" id="UP000688137">
    <property type="component" value="Unassembled WGS sequence"/>
</dbReference>
<dbReference type="InterPro" id="IPR019775">
    <property type="entry name" value="WD40_repeat_CS"/>
</dbReference>
<keyword evidence="4" id="KW-0175">Coiled coil</keyword>
<evidence type="ECO:0000256" key="4">
    <source>
        <dbReference type="SAM" id="Coils"/>
    </source>
</evidence>
<feature type="repeat" description="WD" evidence="3">
    <location>
        <begin position="2457"/>
        <end position="2498"/>
    </location>
</feature>
<feature type="repeat" description="WD" evidence="3">
    <location>
        <begin position="2193"/>
        <end position="2234"/>
    </location>
</feature>
<feature type="repeat" description="WD" evidence="3">
    <location>
        <begin position="2541"/>
        <end position="2582"/>
    </location>
</feature>
<dbReference type="Pfam" id="PF05729">
    <property type="entry name" value="NACHT"/>
    <property type="match status" value="1"/>
</dbReference>
<dbReference type="PROSITE" id="PS00678">
    <property type="entry name" value="WD_REPEATS_1"/>
    <property type="match status" value="12"/>
</dbReference>
<feature type="repeat" description="WD" evidence="3">
    <location>
        <begin position="2365"/>
        <end position="2390"/>
    </location>
</feature>
<feature type="repeat" description="WD" evidence="3">
    <location>
        <begin position="2151"/>
        <end position="2192"/>
    </location>
</feature>
<comment type="caution">
    <text evidence="6">The sequence shown here is derived from an EMBL/GenBank/DDBJ whole genome shotgun (WGS) entry which is preliminary data.</text>
</comment>
<dbReference type="InterPro" id="IPR050349">
    <property type="entry name" value="WD_LIS1/nudF_dynein_reg"/>
</dbReference>
<dbReference type="InterPro" id="IPR001680">
    <property type="entry name" value="WD40_rpt"/>
</dbReference>
<feature type="repeat" description="WD" evidence="3">
    <location>
        <begin position="2415"/>
        <end position="2456"/>
    </location>
</feature>
<dbReference type="Pfam" id="PF25173">
    <property type="entry name" value="Beta-prop_WDR3_1st"/>
    <property type="match status" value="1"/>
</dbReference>
<gene>
    <name evidence="6" type="ORF">PPRIM_AZ9-3.1.T0750011</name>
</gene>
<reference evidence="6" key="1">
    <citation type="submission" date="2021-01" db="EMBL/GenBank/DDBJ databases">
        <authorList>
            <consortium name="Genoscope - CEA"/>
            <person name="William W."/>
        </authorList>
    </citation>
    <scope>NUCLEOTIDE SEQUENCE</scope>
</reference>
<feature type="coiled-coil region" evidence="4">
    <location>
        <begin position="1219"/>
        <end position="1318"/>
    </location>
</feature>
<feature type="domain" description="NACHT" evidence="5">
    <location>
        <begin position="1391"/>
        <end position="1517"/>
    </location>
</feature>
<feature type="repeat" description="WD" evidence="3">
    <location>
        <begin position="2235"/>
        <end position="2276"/>
    </location>
</feature>
<dbReference type="SMART" id="SM00320">
    <property type="entry name" value="WD40"/>
    <property type="match status" value="14"/>
</dbReference>
<organism evidence="6 7">
    <name type="scientific">Paramecium primaurelia</name>
    <dbReference type="NCBI Taxonomy" id="5886"/>
    <lineage>
        <taxon>Eukaryota</taxon>
        <taxon>Sar</taxon>
        <taxon>Alveolata</taxon>
        <taxon>Ciliophora</taxon>
        <taxon>Intramacronucleata</taxon>
        <taxon>Oligohymenophorea</taxon>
        <taxon>Peniculida</taxon>
        <taxon>Parameciidae</taxon>
        <taxon>Paramecium</taxon>
    </lineage>
</organism>
<evidence type="ECO:0000256" key="1">
    <source>
        <dbReference type="ARBA" id="ARBA00022574"/>
    </source>
</evidence>
<dbReference type="CDD" id="cd00200">
    <property type="entry name" value="WD40"/>
    <property type="match status" value="2"/>
</dbReference>
<keyword evidence="1 3" id="KW-0853">WD repeat</keyword>
<proteinExistence type="predicted"/>
<feature type="repeat" description="WD" evidence="3">
    <location>
        <begin position="2583"/>
        <end position="2624"/>
    </location>
</feature>
<sequence length="2815" mass="327449">MNKRTSSLRGGGCGTFRMFPRTQENLKSDISDIENFINKFNHFVEIIFTKAAVAINSIQSQEIMIAIQWFVFQEEIIYKLNKNPLNIIKSYNLIVEGIKKLLQSCLIYIRTDSFKCLYILQITAALSKVIFSFHIMNSDRIMNFNLQKQFLEISDDLKQQMEIEKNDLVQIQMEVYLFLTKTSFEMAPNNNQEREDILKKFGLKPTAELLESLYLAARQIHKIYTIQKNRQQYEVYFQIDMLQWEIISCFRNEKFLFLKKVILQIQEIYEELVKNSNNWKNHFLWIQMIGKILIFNPLITKQRLNELTNSNDFVVNLRQIWKEYQNKGVLIQLNHTNDQAVILLSQIQNNKILQLDRQMLEDSFKGWKDFLTLKQYLIGQLNEKTPYTINSYLRCKFDLSRQDPQKNEKNFNIEKMKMLLSFIIPTSLINLIKQNIGKLGEVIKVQKSFRKNEQAHKSLLKSTVNSQLKKIICNLSDYLQNTQKILKIFQLNQKQNYCQTDKLNEKDKLEFNNLFQLKYLLKLLEEILLQAVQEIRNKRNPFCNQDDITDEIKILQEQKELIQEKLKNLNLKDNQFSFVNKLQQKLLTLLIATLDYKSFLKKAHSILRLVEHSKKQIQTLEILLLQKNNFIQCFQCLLNQLYVEEDQKIQKDFQESILSFKTILISQYEIESIEEFGEIKQQISNMLSFQFVNNLRLNNLKLQLQLIALKESFQNIFLAKLKESQSLKEVIDLDEFLVNVINNYPKLIIFCHENVYKQIFSELTSMQITEQDYQNKLSKQKGLIEYLTLILNLEEQLIDLEKIDLELIDKEFGELIKEESCSSSLTERIMKIIENAQIENSIKSVTNEQFNQSELNFEVEKYDKMWKQLRALKKNYNCHENQNFKEVINHIEMIVELLNNSQNQNLEIFKIPIMELLKQLKSKQEEFQQKLENDQCQQNKNDSCDQNTTQITGNQEHVKELQGIISILKLLSSKIKEQKQLLCQILEETKKFSNILHLLHKYNKNIQEKTYLQFHSHFKSQIENFEKSLWTTTNLQQMEKESFIDYYNRIEIDIQKVKNEKDDENRKQKTNVCDFLNNLKGKIKLKLSQSKCKISKIQFEEEQLIQQIKKIYFSDNEEEEEEDKDDEESNKKLGFFQSLNQQYKDYKNNYEWKIKQGLVFTIIQISSNCFTDTIIQFCQQALIQLWVLEKDQRVRNLLKNQDLISLQMQILKKGWQTQNERITGEMQQMLSKIDFLQEQITQEANVNKREQQLKEIDETTEQLDEYIKNICEMGQQLRLITDFVNHIRKGLIRVEGKINEMKKQLNSLGNDIKFLRGKSVEELFDIRKSKVLKEAANKNVRSIYVPLQTLEIFHKLDKVGQEEKSILMNLDNINDKGGEVNEFLLEDEETVLLIHGVAGSGKSTAAKKIEEFIWKLYENNNKIKNQNLIPIYISLPSLKNPVFQAVEEALHQDEYGFDELQLKECKEMLEKKKFRFLFIMDSYDEMKLENIQKNLYINNKLKQNWSNPLVIFTTRSEIFTNSNYSLWFEPEEKEKLKEIKLMKFDSPQMLQYLEKFTIQSVKMLIFEIYEWQTQISKRGAMDIKKFENCWEKLNQFLKKDLLGMKGENLLNQKQIEYIKSFLENDEFISLKSQDALRSLSINLQKLWSVEKYNNMMSQINLIKLVVTPYMMEIVVQVLPDMIVKATEINNLKQNFINNFSRKLKAFYKSKYLIEMYQQQQQQKKLLSQNNRDENSQKVTSFEIENIEKLNFQDVANKFWDKIEENSISILTQISQENPELKNQLQKILEQNYKQQDHLLDKVAIQNEKKSEAVIELVIDALKELNLTSYDFYDEFINQHHQKQIEKQRKLGKSINIDRFLHDLKKYSTNLAKKMSIYQITQVQYQQQGFLYKEEKENEKWLNDFFNDDDQFGSYRKDIRSCSLVQSNGANFQFVHKSIQEFLIAANLYELLVQSKDVDMQIMKTILELLSTENNQVQDSSKFLQTAAKEYCQNHTQFENILMFDRQKQIENKINSIADLIKIVQEHDFNKNDYSTEIYAETRQYLIQKISQEVRIIEFLKFLVHLTKIDETIIISGSNALNILVEMKTDLTNQNLKNITIKNTSLYGGNFSKCNLSLSKFDNVNINGINLNGAILFDCNWTKLKINDLYQLDGHSQPVSSVSFSPDGSTLASGSQDNSILLWEVKTGQNKRKLNGHTSGILSVCFSPDGDTLASGSDDCSIGLWDVNAGQQKAKLDGHSGCVKSVCFSPDGNTLASGSQDNSILLWEVKTGQNKRKLDCHTDYVISVCFSPDGNILASGSQDNSILLWEVKTGQTKRKLDGHSAILSICFSPDGNTLVSTSRCIKKDDNKILLWDVKTGQQIAQLDGHTSTVYSVCFSPDGTTLASASGNDDFYQQGDNSIRLWDFKTRQQKAKIDGHTSAIFSVCFSPDGNTLASGSGDKSIHLWDVNAGQQTAKSVGHTNGILSVCFSPDGNTLTSSSSDKSICLWDIKTGQLKAKLDDHTDQVRSVCFSPDGNMLASGSNDQFICLWDVKTGQQKAKLNCDRVQVISVCFSPDGNILASGSEDTFIRLWDVNKIDQIAKLDGHTDQVRSVCFSPDGNMLASSSNDQSICLWDVKTRQQKAKLNGDRVQVISVCFSPDGNILASGSEDTFIRLWDVNIGQQIAKLDGHTDQVRSVCFSPDGNMLASSSNDQSICLWDVKKRQQKEKLNGHTSQVIQVCFSPDGNILASGSEDKSIRLWDIKAEQQIQTSNDRDNDNPNTVATIITILHISQAPIFQAKRARVFNGKFINYQDFDLRQLFKSKGSIIEKSQSPN</sequence>
<dbReference type="Pfam" id="PF00400">
    <property type="entry name" value="WD40"/>
    <property type="match status" value="9"/>
</dbReference>
<evidence type="ECO:0000313" key="7">
    <source>
        <dbReference type="Proteomes" id="UP000688137"/>
    </source>
</evidence>
<feature type="repeat" description="WD" evidence="3">
    <location>
        <begin position="2277"/>
        <end position="2318"/>
    </location>
</feature>
<feature type="coiled-coil region" evidence="4">
    <location>
        <begin position="545"/>
        <end position="575"/>
    </location>
</feature>
<keyword evidence="2" id="KW-0677">Repeat</keyword>
<feature type="repeat" description="WD" evidence="3">
    <location>
        <begin position="2709"/>
        <end position="2750"/>
    </location>
</feature>
<accession>A0A8S1MZ96</accession>
<dbReference type="PROSITE" id="PS50082">
    <property type="entry name" value="WD_REPEATS_2"/>
    <property type="match status" value="13"/>
</dbReference>
<keyword evidence="7" id="KW-1185">Reference proteome</keyword>
<dbReference type="EMBL" id="CAJJDM010000078">
    <property type="protein sequence ID" value="CAD8085718.1"/>
    <property type="molecule type" value="Genomic_DNA"/>
</dbReference>
<name>A0A8S1MZ96_PARPR</name>